<keyword evidence="1" id="KW-1133">Transmembrane helix</keyword>
<evidence type="ECO:0000313" key="2">
    <source>
        <dbReference type="EMBL" id="MDM7647509.1"/>
    </source>
</evidence>
<name>A0ABT7S1Q7_9LACO</name>
<dbReference type="Proteomes" id="UP001242903">
    <property type="component" value="Unassembled WGS sequence"/>
</dbReference>
<feature type="transmembrane region" description="Helical" evidence="1">
    <location>
        <begin position="41"/>
        <end position="65"/>
    </location>
</feature>
<organism evidence="2 3">
    <name type="scientific">Leuconostoc falkenbergense</name>
    <dbReference type="NCBI Taxonomy" id="2766470"/>
    <lineage>
        <taxon>Bacteria</taxon>
        <taxon>Bacillati</taxon>
        <taxon>Bacillota</taxon>
        <taxon>Bacilli</taxon>
        <taxon>Lactobacillales</taxon>
        <taxon>Lactobacillaceae</taxon>
        <taxon>Leuconostoc</taxon>
    </lineage>
</organism>
<reference evidence="2 3" key="1">
    <citation type="submission" date="2023-06" db="EMBL/GenBank/DDBJ databases">
        <title>Draft Genome Sequences of lactic acid bacteria strains isolated from fermented milk products.</title>
        <authorList>
            <person name="Elcheninov A.G."/>
            <person name="Klyukina A."/>
            <person name="Zayulina K.S."/>
            <person name="Gavirova L.A."/>
            <person name="Shcherbakova P.A."/>
            <person name="Shestakov A.I."/>
            <person name="Kublanov I.V."/>
            <person name="Kochetkova T.V."/>
        </authorList>
    </citation>
    <scope>NUCLEOTIDE SEQUENCE [LARGE SCALE GENOMIC DNA]</scope>
    <source>
        <strain evidence="2 3">TOM.81</strain>
    </source>
</reference>
<feature type="transmembrane region" description="Helical" evidence="1">
    <location>
        <begin position="128"/>
        <end position="149"/>
    </location>
</feature>
<gene>
    <name evidence="2" type="ORF">QUE93_10870</name>
</gene>
<protein>
    <submittedName>
        <fullName evidence="2">MFS transporter</fullName>
    </submittedName>
</protein>
<feature type="transmembrane region" description="Helical" evidence="1">
    <location>
        <begin position="94"/>
        <end position="116"/>
    </location>
</feature>
<sequence length="160" mass="17245">MAVPIFPILAKKMTRRYVYIDSIGIQIVGYILLIVGGRSPLVVTVATILFYLPYQLVFLSTLTTITDAVEYGQLKNGVCNEAVTLSIRLLLDKIAGALSNGLVGFIAMVSGMSGGATASDLTSKVVTTFNMFAFVVPEILMLLAALIFASKFKNKLSKEN</sequence>
<comment type="caution">
    <text evidence="2">The sequence shown here is derived from an EMBL/GenBank/DDBJ whole genome shotgun (WGS) entry which is preliminary data.</text>
</comment>
<keyword evidence="1" id="KW-0472">Membrane</keyword>
<keyword evidence="1" id="KW-0812">Transmembrane</keyword>
<feature type="transmembrane region" description="Helical" evidence="1">
    <location>
        <begin position="17"/>
        <end position="35"/>
    </location>
</feature>
<dbReference type="SUPFAM" id="SSF103473">
    <property type="entry name" value="MFS general substrate transporter"/>
    <property type="match status" value="1"/>
</dbReference>
<proteinExistence type="predicted"/>
<keyword evidence="3" id="KW-1185">Reference proteome</keyword>
<dbReference type="InterPro" id="IPR036259">
    <property type="entry name" value="MFS_trans_sf"/>
</dbReference>
<dbReference type="Pfam" id="PF13347">
    <property type="entry name" value="MFS_2"/>
    <property type="match status" value="1"/>
</dbReference>
<accession>A0ABT7S1Q7</accession>
<dbReference type="EMBL" id="JAUCAQ010000038">
    <property type="protein sequence ID" value="MDM7647509.1"/>
    <property type="molecule type" value="Genomic_DNA"/>
</dbReference>
<evidence type="ECO:0000313" key="3">
    <source>
        <dbReference type="Proteomes" id="UP001242903"/>
    </source>
</evidence>
<evidence type="ECO:0000256" key="1">
    <source>
        <dbReference type="SAM" id="Phobius"/>
    </source>
</evidence>